<dbReference type="Pfam" id="PF01402">
    <property type="entry name" value="RHH_1"/>
    <property type="match status" value="1"/>
</dbReference>
<dbReference type="InterPro" id="IPR002145">
    <property type="entry name" value="CopG"/>
</dbReference>
<dbReference type="InterPro" id="IPR010985">
    <property type="entry name" value="Ribbon_hlx_hlx"/>
</dbReference>
<evidence type="ECO:0000313" key="4">
    <source>
        <dbReference type="Proteomes" id="UP000092482"/>
    </source>
</evidence>
<evidence type="ECO:0000259" key="2">
    <source>
        <dbReference type="Pfam" id="PF01402"/>
    </source>
</evidence>
<protein>
    <recommendedName>
        <fullName evidence="2">Ribbon-helix-helix protein CopG domain-containing protein</fullName>
    </recommendedName>
</protein>
<keyword evidence="4" id="KW-1185">Reference proteome</keyword>
<dbReference type="AlphaFoldDB" id="A0A1B1NFQ3"/>
<dbReference type="InterPro" id="IPR013321">
    <property type="entry name" value="Arc_rbn_hlx_hlx"/>
</dbReference>
<dbReference type="STRING" id="1758689.SGUI_2860"/>
<sequence>MRTTIRLPQDLYDEVRETALRERRTVTSLIEESLREALASRSHRRHDAPFSLTPVGGDGGLRPGVDLSDQAALEELMTDARP</sequence>
<evidence type="ECO:0000256" key="1">
    <source>
        <dbReference type="SAM" id="MobiDB-lite"/>
    </source>
</evidence>
<dbReference type="GO" id="GO:0006355">
    <property type="term" value="P:regulation of DNA-templated transcription"/>
    <property type="evidence" value="ECO:0007669"/>
    <property type="project" value="InterPro"/>
</dbReference>
<dbReference type="KEGG" id="serj:SGUI_2860"/>
<proteinExistence type="predicted"/>
<dbReference type="SUPFAM" id="SSF47598">
    <property type="entry name" value="Ribbon-helix-helix"/>
    <property type="match status" value="1"/>
</dbReference>
<organism evidence="3 4">
    <name type="scientific">Serinicoccus hydrothermalis</name>
    <dbReference type="NCBI Taxonomy" id="1758689"/>
    <lineage>
        <taxon>Bacteria</taxon>
        <taxon>Bacillati</taxon>
        <taxon>Actinomycetota</taxon>
        <taxon>Actinomycetes</taxon>
        <taxon>Micrococcales</taxon>
        <taxon>Ornithinimicrobiaceae</taxon>
        <taxon>Serinicoccus</taxon>
    </lineage>
</organism>
<dbReference type="Gene3D" id="1.10.1220.10">
    <property type="entry name" value="Met repressor-like"/>
    <property type="match status" value="1"/>
</dbReference>
<feature type="region of interest" description="Disordered" evidence="1">
    <location>
        <begin position="40"/>
        <end position="62"/>
    </location>
</feature>
<feature type="domain" description="Ribbon-helix-helix protein CopG" evidence="2">
    <location>
        <begin position="1"/>
        <end position="39"/>
    </location>
</feature>
<accession>A0A1B1NFQ3</accession>
<name>A0A1B1NFQ3_9MICO</name>
<gene>
    <name evidence="3" type="ORF">SGUI_2860</name>
</gene>
<dbReference type="Proteomes" id="UP000092482">
    <property type="component" value="Chromosome"/>
</dbReference>
<evidence type="ECO:0000313" key="3">
    <source>
        <dbReference type="EMBL" id="ANS80256.1"/>
    </source>
</evidence>
<reference evidence="3 4" key="1">
    <citation type="submission" date="2016-03" db="EMBL/GenBank/DDBJ databases">
        <title>Shallow-sea hydrothermal system.</title>
        <authorList>
            <person name="Tang K."/>
        </authorList>
    </citation>
    <scope>NUCLEOTIDE SEQUENCE [LARGE SCALE GENOMIC DNA]</scope>
    <source>
        <strain evidence="3 4">JLT9</strain>
    </source>
</reference>
<dbReference type="EMBL" id="CP014989">
    <property type="protein sequence ID" value="ANS80256.1"/>
    <property type="molecule type" value="Genomic_DNA"/>
</dbReference>